<sequence>MEFKGSTGLRIAADVGGDPAGAPVILMHGGGQTRHSWGTAFEALTADGFRVINLDARGHGDSEWAPDGDYSLPTLADDLRAVMSTLDRPPALVGASMGGATGLLLVGNSPPAIARALVLVDIVPRLEITGSAKVLGFMRANVDGFASLDEAADAVTAYNPHRPRPKDPSGLMKNLRLHADGRLYWHWDPKFVERRIPSEPPAFIDSLVAACTGVHIPTLLVRGMKSDIVSEAGVADLRRLVPQTEVFDVPGAGHMVAGDRNDAFNASIIEFLRRTA</sequence>
<dbReference type="PRINTS" id="PR00412">
    <property type="entry name" value="EPOXHYDRLASE"/>
</dbReference>
<dbReference type="Proteomes" id="UP001285263">
    <property type="component" value="Unassembled WGS sequence"/>
</dbReference>
<gene>
    <name evidence="2" type="ORF">SNE35_26450</name>
</gene>
<dbReference type="InterPro" id="IPR000073">
    <property type="entry name" value="AB_hydrolase_1"/>
</dbReference>
<reference evidence="2 3" key="1">
    <citation type="submission" date="2023-11" db="EMBL/GenBank/DDBJ databases">
        <title>Paucibacter sp. nov., isolated from fresh soil in Korea.</title>
        <authorList>
            <person name="Le N.T.T."/>
        </authorList>
    </citation>
    <scope>NUCLEOTIDE SEQUENCE [LARGE SCALE GENOMIC DNA]</scope>
    <source>
        <strain evidence="2 3">R3-3</strain>
    </source>
</reference>
<dbReference type="Pfam" id="PF00561">
    <property type="entry name" value="Abhydrolase_1"/>
    <property type="match status" value="1"/>
</dbReference>
<protein>
    <submittedName>
        <fullName evidence="2">Alpha/beta hydrolase</fullName>
    </submittedName>
</protein>
<evidence type="ECO:0000313" key="2">
    <source>
        <dbReference type="EMBL" id="MDY0748069.1"/>
    </source>
</evidence>
<accession>A0ABU5DP26</accession>
<dbReference type="GO" id="GO:0016787">
    <property type="term" value="F:hydrolase activity"/>
    <property type="evidence" value="ECO:0007669"/>
    <property type="project" value="UniProtKB-KW"/>
</dbReference>
<dbReference type="InterPro" id="IPR029058">
    <property type="entry name" value="AB_hydrolase_fold"/>
</dbReference>
<dbReference type="EMBL" id="JAXCLA010000009">
    <property type="protein sequence ID" value="MDY0748069.1"/>
    <property type="molecule type" value="Genomic_DNA"/>
</dbReference>
<dbReference type="PRINTS" id="PR00111">
    <property type="entry name" value="ABHYDROLASE"/>
</dbReference>
<evidence type="ECO:0000259" key="1">
    <source>
        <dbReference type="Pfam" id="PF00561"/>
    </source>
</evidence>
<dbReference type="PANTHER" id="PTHR43194:SF2">
    <property type="entry name" value="PEROXISOMAL MEMBRANE PROTEIN LPX1"/>
    <property type="match status" value="1"/>
</dbReference>
<dbReference type="InterPro" id="IPR000639">
    <property type="entry name" value="Epox_hydrolase-like"/>
</dbReference>
<feature type="domain" description="AB hydrolase-1" evidence="1">
    <location>
        <begin position="23"/>
        <end position="256"/>
    </location>
</feature>
<dbReference type="RefSeq" id="WP_320426172.1">
    <property type="nucleotide sequence ID" value="NZ_JAXCLA010000009.1"/>
</dbReference>
<proteinExistence type="predicted"/>
<keyword evidence="2" id="KW-0378">Hydrolase</keyword>
<name>A0ABU5DP26_9BURK</name>
<dbReference type="InterPro" id="IPR050228">
    <property type="entry name" value="Carboxylesterase_BioH"/>
</dbReference>
<comment type="caution">
    <text evidence="2">The sequence shown here is derived from an EMBL/GenBank/DDBJ whole genome shotgun (WGS) entry which is preliminary data.</text>
</comment>
<dbReference type="PANTHER" id="PTHR43194">
    <property type="entry name" value="HYDROLASE ALPHA/BETA FOLD FAMILY"/>
    <property type="match status" value="1"/>
</dbReference>
<dbReference type="SUPFAM" id="SSF53474">
    <property type="entry name" value="alpha/beta-Hydrolases"/>
    <property type="match status" value="1"/>
</dbReference>
<organism evidence="2 3">
    <name type="scientific">Roseateles agri</name>
    <dbReference type="NCBI Taxonomy" id="3098619"/>
    <lineage>
        <taxon>Bacteria</taxon>
        <taxon>Pseudomonadati</taxon>
        <taxon>Pseudomonadota</taxon>
        <taxon>Betaproteobacteria</taxon>
        <taxon>Burkholderiales</taxon>
        <taxon>Sphaerotilaceae</taxon>
        <taxon>Roseateles</taxon>
    </lineage>
</organism>
<keyword evidence="3" id="KW-1185">Reference proteome</keyword>
<evidence type="ECO:0000313" key="3">
    <source>
        <dbReference type="Proteomes" id="UP001285263"/>
    </source>
</evidence>
<dbReference type="Gene3D" id="3.40.50.1820">
    <property type="entry name" value="alpha/beta hydrolase"/>
    <property type="match status" value="1"/>
</dbReference>